<keyword evidence="2" id="KW-0963">Cytoplasm</keyword>
<accession>A0A7R8UKE2</accession>
<dbReference type="OrthoDB" id="10051712at2759"/>
<dbReference type="InterPro" id="IPR028086">
    <property type="entry name" value="FNIP_C_dom"/>
</dbReference>
<gene>
    <name evidence="5" type="ORF">HERILL_LOCUS5505</name>
</gene>
<dbReference type="Pfam" id="PF14638">
    <property type="entry name" value="FNIP_C"/>
    <property type="match status" value="1"/>
</dbReference>
<dbReference type="OMA" id="AWHSTQQ"/>
<feature type="region of interest" description="Disordered" evidence="3">
    <location>
        <begin position="67"/>
        <end position="100"/>
    </location>
</feature>
<feature type="compositionally biased region" description="Polar residues" evidence="3">
    <location>
        <begin position="1016"/>
        <end position="1025"/>
    </location>
</feature>
<evidence type="ECO:0000256" key="1">
    <source>
        <dbReference type="ARBA" id="ARBA00004496"/>
    </source>
</evidence>
<dbReference type="FunCoup" id="A0A7R8UKE2">
    <property type="interactions" value="1244"/>
</dbReference>
<feature type="region of interest" description="Disordered" evidence="3">
    <location>
        <begin position="1016"/>
        <end position="1050"/>
    </location>
</feature>
<dbReference type="PANTHER" id="PTHR21634:SF9">
    <property type="entry name" value="RE13835P"/>
    <property type="match status" value="1"/>
</dbReference>
<evidence type="ECO:0000256" key="2">
    <source>
        <dbReference type="ARBA" id="ARBA00022490"/>
    </source>
</evidence>
<dbReference type="Proteomes" id="UP000594454">
    <property type="component" value="Chromosome 2"/>
</dbReference>
<dbReference type="GO" id="GO:0042030">
    <property type="term" value="F:ATPase inhibitor activity"/>
    <property type="evidence" value="ECO:0007669"/>
    <property type="project" value="TreeGrafter"/>
</dbReference>
<feature type="compositionally biased region" description="Polar residues" evidence="3">
    <location>
        <begin position="1034"/>
        <end position="1044"/>
    </location>
</feature>
<protein>
    <recommendedName>
        <fullName evidence="4">UDENN FNIP1/2-type domain-containing protein</fullName>
    </recommendedName>
</protein>
<dbReference type="PROSITE" id="PS51836">
    <property type="entry name" value="DENN_FNIP12"/>
    <property type="match status" value="1"/>
</dbReference>
<proteinExistence type="predicted"/>
<dbReference type="PANTHER" id="PTHR21634">
    <property type="entry name" value="RE13835P"/>
    <property type="match status" value="1"/>
</dbReference>
<dbReference type="InterPro" id="IPR037545">
    <property type="entry name" value="DENN_FNIP1/2"/>
</dbReference>
<dbReference type="EMBL" id="LR899010">
    <property type="protein sequence ID" value="CAD7082472.1"/>
    <property type="molecule type" value="Genomic_DNA"/>
</dbReference>
<comment type="subcellular location">
    <subcellularLocation>
        <location evidence="1">Cytoplasm</location>
    </subcellularLocation>
</comment>
<evidence type="ECO:0000256" key="3">
    <source>
        <dbReference type="SAM" id="MobiDB-lite"/>
    </source>
</evidence>
<sequence length="1276" mass="141863">MALLNKLFSLKTQNKGFSSNHPPYKSQFPFDDSQVRVLLYKECDRGRRLLFDSSAIEQITVTEKKIDEKPTSNKIHGTRVKDTNSNSQHSNGFGYKHNRPQSSDISNIGEMVFGALAMSFRGTSLKVHWLQSPSRMLCSQVFLSPAHAFGFVQQNSMSSSSALISENSIETTSISSLSMPFSVCVNDGAGEGRILTHPLDVPGGDLSSVDNGRIYSTYSTGDSGYSGTDYWTTSNSSYCQYSTRSSIGSVFSDQDSLRKLSVDSMSQFGDIPSSDGGFQRRISRNISTSFENRNSNNDFIGFISDQYQTTTNGGSEGCVIRTRRYSDVNGTHSNPEIRRRGASGEGALSATGHSRPNAKRPKLGMAVCITMSSPFEREMAQFCSEHIALLESMLYRLRASVEDAYINKKNFLQIMFIAWKGAVRWISDLLTAPRLPCPVWMSLSSPGYANSKSLTENFMNELCLLLSQADTKDTNFFISTMLTAVLTHHLGWVSTVAAFNAKSKSQTTEIINEQKARLNEISRRHPYNALWAQLGDLYGAVGSPPKIARTVVHGAEQRQIEKVLHVLTYFIRCGEVRRASKSEVFDKNVIEDALNGNAEKKNEVPNVKLGLKRTQTCNKNLSQVDMSEDLPADISETLKKHVMNDIPNVLAYRDSRFVKQELRIGNYLMDTGIEMNPKQKSELKIYQHKDKIQMMLTTPDNIEIPVESSSESQSIMSVSPVEEGIEISPFLTNANNGKKTALTKLLGKVDIKEGLSWNDLDNLQRRDSIQDEDFLKIGGDRKKKTSFLKRSASLFVKADKVHFIENDEKCQTSLSDLITANNVGQSNERFTWGIEPIKETISLEEERHFELSKQKVEREQNSRSPNNVVFVLGDNETLVNIRKSTDSLVQNDVIPSPSNTTNTSVLKCTCNQHKKHSGVKFNFEQYPQIATNYMKNKNLDLTNYDFVEKSSKLEGIFSTEATTSTFPTSKFATKTETQTTSQEQECEYCARRGGRMLQTPSNATELEFETNDNYSTGSITLSTNPEGVRDDLTKTNGVSNVGKNDSSDGKLKSSNDLKIIPVLNIEKEKSDLDLIQIPIPATEDDSEKDPELLVKSGFIPSLFTGVSDHYISDMVLQGTLATPETWEHDLKQELSLSAHCSSLIAAPTENVAVIADLGKWDVRVVTSQTCSLPYNGNSAVRPVGMSQLVSTMLETVHAMRKSGVSPYECMSYIESKLQEMYLQSEALAAFLLATDFCSMNTITSALNLSANDVPLLLSVASIHTPQVTKKYGISFR</sequence>
<evidence type="ECO:0000313" key="6">
    <source>
        <dbReference type="Proteomes" id="UP000594454"/>
    </source>
</evidence>
<keyword evidence="6" id="KW-1185">Reference proteome</keyword>
<name>A0A7R8UKE2_HERIL</name>
<dbReference type="GO" id="GO:0051087">
    <property type="term" value="F:protein-folding chaperone binding"/>
    <property type="evidence" value="ECO:0007669"/>
    <property type="project" value="TreeGrafter"/>
</dbReference>
<dbReference type="InParanoid" id="A0A7R8UKE2"/>
<dbReference type="Pfam" id="PF14636">
    <property type="entry name" value="FNIP_N"/>
    <property type="match status" value="1"/>
</dbReference>
<dbReference type="AlphaFoldDB" id="A0A7R8UKE2"/>
<organism evidence="5 6">
    <name type="scientific">Hermetia illucens</name>
    <name type="common">Black soldier fly</name>
    <dbReference type="NCBI Taxonomy" id="343691"/>
    <lineage>
        <taxon>Eukaryota</taxon>
        <taxon>Metazoa</taxon>
        <taxon>Ecdysozoa</taxon>
        <taxon>Arthropoda</taxon>
        <taxon>Hexapoda</taxon>
        <taxon>Insecta</taxon>
        <taxon>Pterygota</taxon>
        <taxon>Neoptera</taxon>
        <taxon>Endopterygota</taxon>
        <taxon>Diptera</taxon>
        <taxon>Brachycera</taxon>
        <taxon>Stratiomyomorpha</taxon>
        <taxon>Stratiomyidae</taxon>
        <taxon>Hermetiinae</taxon>
        <taxon>Hermetia</taxon>
    </lineage>
</organism>
<reference evidence="5 6" key="1">
    <citation type="submission" date="2020-11" db="EMBL/GenBank/DDBJ databases">
        <authorList>
            <person name="Wallbank WR R."/>
            <person name="Pardo Diaz C."/>
            <person name="Kozak K."/>
            <person name="Martin S."/>
            <person name="Jiggins C."/>
            <person name="Moest M."/>
            <person name="Warren A I."/>
            <person name="Generalovic N T."/>
            <person name="Byers J.R.P. K."/>
            <person name="Montejo-Kovacevich G."/>
            <person name="Yen C E."/>
        </authorList>
    </citation>
    <scope>NUCLEOTIDE SEQUENCE [LARGE SCALE GENOMIC DNA]</scope>
</reference>
<dbReference type="Pfam" id="PF14637">
    <property type="entry name" value="FNIP_M"/>
    <property type="match status" value="1"/>
</dbReference>
<feature type="region of interest" description="Disordered" evidence="3">
    <location>
        <begin position="327"/>
        <end position="358"/>
    </location>
</feature>
<dbReference type="GO" id="GO:0005737">
    <property type="term" value="C:cytoplasm"/>
    <property type="evidence" value="ECO:0007669"/>
    <property type="project" value="UniProtKB-SubCell"/>
</dbReference>
<dbReference type="InterPro" id="IPR028085">
    <property type="entry name" value="FNIP_mid_dom"/>
</dbReference>
<dbReference type="InterPro" id="IPR028084">
    <property type="entry name" value="FNIP_N_dom"/>
</dbReference>
<feature type="domain" description="UDENN FNIP1/2-type" evidence="4">
    <location>
        <begin position="30"/>
        <end position="1263"/>
    </location>
</feature>
<evidence type="ECO:0000259" key="4">
    <source>
        <dbReference type="PROSITE" id="PS51836"/>
    </source>
</evidence>
<evidence type="ECO:0000313" key="5">
    <source>
        <dbReference type="EMBL" id="CAD7082472.1"/>
    </source>
</evidence>